<dbReference type="EMBL" id="QYUO01000002">
    <property type="protein sequence ID" value="RJF95134.1"/>
    <property type="molecule type" value="Genomic_DNA"/>
</dbReference>
<proteinExistence type="predicted"/>
<keyword evidence="2" id="KW-1185">Reference proteome</keyword>
<sequence>MNDPTSSRANPMHAVPANRVALLHALAFAALRLSVAQLDEFSVRLSNALAAHTSVLEGNAAIACRHAAVNLDAHRATFHKFVAECLQESLLQAAQSTADHGMAPVASGAMDLSLLNFEAMESRVLLDNLSQALDAFHRDSLTALSLRIASWLDSDAIGIAQNPFRSEIFLCGVSAAWLKFDHGGEAHRIVMQQMRPEVFLSLDTIWQELNDELVSRGVLPDLETTYRKRIVDIDMATPSIDVRLRAWLAPEGVLNIIDARVTALMERMCVHLLRNEAIPERVRKLLFRMRDPLTRLALVDTAFILNENHAVRRLLQEIMDAGLGDDATAAPGHLLYRMLESIVTRTETAVAALAGTAIPEQSTFEALGKELKATVEQFHRRVQPKLAAQCEQAVREEEQSHAHALARADVFERIENGEVPAFLEDFLLGQWTRVLAFGHGARNTKPDVLPMVLNVMDELVWSVQPKSELDARKDLVSRLPNMLAMLNAWLNVIKWNGPERDAFFTDLAERHAGTMRAPIASSPRQKLELRMNTVQKASEHQLTRRAREQQQAALVGFTPLLDRLGPKSWMEFVRNNGTRVNCRLLWISPQRGRFIFVVPATEVLFTLSDEALAQALHANRANAIASNTLIGRAFDDALQDLGIK</sequence>
<reference evidence="2" key="1">
    <citation type="submission" date="2018-09" db="EMBL/GenBank/DDBJ databases">
        <authorList>
            <person name="Zhu H."/>
        </authorList>
    </citation>
    <scope>NUCLEOTIDE SEQUENCE [LARGE SCALE GENOMIC DNA]</scope>
    <source>
        <strain evidence="2">K1R23-30</strain>
    </source>
</reference>
<protein>
    <submittedName>
        <fullName evidence="1">DUF1631 family protein</fullName>
    </submittedName>
</protein>
<dbReference type="Proteomes" id="UP000265955">
    <property type="component" value="Unassembled WGS sequence"/>
</dbReference>
<name>A0A3A3FIQ6_9BURK</name>
<organism evidence="1 2">
    <name type="scientific">Noviherbaspirillum saxi</name>
    <dbReference type="NCBI Taxonomy" id="2320863"/>
    <lineage>
        <taxon>Bacteria</taxon>
        <taxon>Pseudomonadati</taxon>
        <taxon>Pseudomonadota</taxon>
        <taxon>Betaproteobacteria</taxon>
        <taxon>Burkholderiales</taxon>
        <taxon>Oxalobacteraceae</taxon>
        <taxon>Noviherbaspirillum</taxon>
    </lineage>
</organism>
<evidence type="ECO:0000313" key="2">
    <source>
        <dbReference type="Proteomes" id="UP000265955"/>
    </source>
</evidence>
<dbReference type="AlphaFoldDB" id="A0A3A3FIQ6"/>
<accession>A0A3A3FIQ6</accession>
<dbReference type="InterPro" id="IPR012434">
    <property type="entry name" value="DUF1631"/>
</dbReference>
<dbReference type="OrthoDB" id="6188167at2"/>
<comment type="caution">
    <text evidence="1">The sequence shown here is derived from an EMBL/GenBank/DDBJ whole genome shotgun (WGS) entry which is preliminary data.</text>
</comment>
<evidence type="ECO:0000313" key="1">
    <source>
        <dbReference type="EMBL" id="RJF95134.1"/>
    </source>
</evidence>
<gene>
    <name evidence="1" type="ORF">D3871_16875</name>
</gene>
<dbReference type="Pfam" id="PF07793">
    <property type="entry name" value="DUF1631"/>
    <property type="match status" value="2"/>
</dbReference>
<dbReference type="RefSeq" id="WP_119770285.1">
    <property type="nucleotide sequence ID" value="NZ_QYUO01000002.1"/>
</dbReference>